<protein>
    <recommendedName>
        <fullName evidence="3">DUF4136 domain-containing protein</fullName>
    </recommendedName>
</protein>
<dbReference type="Proteomes" id="UP001621706">
    <property type="component" value="Unassembled WGS sequence"/>
</dbReference>
<evidence type="ECO:0008006" key="3">
    <source>
        <dbReference type="Google" id="ProtNLM"/>
    </source>
</evidence>
<sequence>MKIFFSLIISTLLISCGEKIDVEKIEYGTIFNPNEVLKEFQEDFTSDYEIKSFSTVNIDNLKIGDINLESYAIKNGYPIGVNEIYILVEDFKSKKYLGFDIRLTNDTGDKIIEHFKNKYGNPEIRNGSANSIAYVWNTKDSWILIDQTEEINKNKEAYKETYLTYVKKGTKVYNSKKANVMTILESFNSTYPK</sequence>
<proteinExistence type="predicted"/>
<evidence type="ECO:0000313" key="2">
    <source>
        <dbReference type="Proteomes" id="UP001621706"/>
    </source>
</evidence>
<dbReference type="PROSITE" id="PS51257">
    <property type="entry name" value="PROKAR_LIPOPROTEIN"/>
    <property type="match status" value="1"/>
</dbReference>
<gene>
    <name evidence="1" type="ORF">V3I07_07170</name>
</gene>
<organism evidence="1 2">
    <name type="scientific">Flavobacterium oreochromis</name>
    <dbReference type="NCBI Taxonomy" id="2906078"/>
    <lineage>
        <taxon>Bacteria</taxon>
        <taxon>Pseudomonadati</taxon>
        <taxon>Bacteroidota</taxon>
        <taxon>Flavobacteriia</taxon>
        <taxon>Flavobacteriales</taxon>
        <taxon>Flavobacteriaceae</taxon>
        <taxon>Flavobacterium</taxon>
    </lineage>
</organism>
<keyword evidence="2" id="KW-1185">Reference proteome</keyword>
<accession>A0ABW8P809</accession>
<dbReference type="EMBL" id="JAZGZP010000009">
    <property type="protein sequence ID" value="MFK7000674.1"/>
    <property type="molecule type" value="Genomic_DNA"/>
</dbReference>
<dbReference type="RefSeq" id="WP_088401172.1">
    <property type="nucleotide sequence ID" value="NZ_JAZGZP010000009.1"/>
</dbReference>
<comment type="caution">
    <text evidence="1">The sequence shown here is derived from an EMBL/GenBank/DDBJ whole genome shotgun (WGS) entry which is preliminary data.</text>
</comment>
<reference evidence="1 2" key="1">
    <citation type="submission" date="2024-02" db="EMBL/GenBank/DDBJ databases">
        <title>Comparative Genomic Analysis of Flavobacterium Species Causing Columnaris Disease of Freshwater Fish in Thailand: Insights into Virulence and Resistance Mechanisms.</title>
        <authorList>
            <person name="Nguyen D."/>
            <person name="Chokmangmeepisarn P."/>
            <person name="Khianchaikhan K."/>
            <person name="Morishita M."/>
            <person name="Bunnoy A."/>
            <person name="Rodkhum C."/>
        </authorList>
    </citation>
    <scope>NUCLEOTIDE SEQUENCE [LARGE SCALE GENOMIC DNA]</scope>
    <source>
        <strain evidence="1 2">CNRT2201</strain>
    </source>
</reference>
<name>A0ABW8P809_9FLAO</name>
<evidence type="ECO:0000313" key="1">
    <source>
        <dbReference type="EMBL" id="MFK7000674.1"/>
    </source>
</evidence>